<protein>
    <recommendedName>
        <fullName evidence="3">HTH deoR-type domain-containing protein</fullName>
    </recommendedName>
</protein>
<organism evidence="1 2">
    <name type="scientific">Candidatus Nomurabacteria bacterium RIFCSPHIGHO2_01_FULL_42_15</name>
    <dbReference type="NCBI Taxonomy" id="1801742"/>
    <lineage>
        <taxon>Bacteria</taxon>
        <taxon>Candidatus Nomuraibacteriota</taxon>
    </lineage>
</organism>
<proteinExistence type="predicted"/>
<dbReference type="Gene3D" id="1.10.10.10">
    <property type="entry name" value="Winged helix-like DNA-binding domain superfamily/Winged helix DNA-binding domain"/>
    <property type="match status" value="1"/>
</dbReference>
<sequence>MNYLILVIVAIIFFFIGRKTVKMFAPKEAEDLKELQDESRKALAERTEQRKAKILEFMKKEAIHKSELQLCGIDSSRKEFNREDVEKLLDVGGNTARKYLNELEAEGKINQMGETGPDVFYTLKTP</sequence>
<gene>
    <name evidence="1" type="ORF">A2738_00045</name>
</gene>
<reference evidence="1 2" key="1">
    <citation type="journal article" date="2016" name="Nat. Commun.">
        <title>Thousands of microbial genomes shed light on interconnected biogeochemical processes in an aquifer system.</title>
        <authorList>
            <person name="Anantharaman K."/>
            <person name="Brown C.T."/>
            <person name="Hug L.A."/>
            <person name="Sharon I."/>
            <person name="Castelle C.J."/>
            <person name="Probst A.J."/>
            <person name="Thomas B.C."/>
            <person name="Singh A."/>
            <person name="Wilkins M.J."/>
            <person name="Karaoz U."/>
            <person name="Brodie E.L."/>
            <person name="Williams K.H."/>
            <person name="Hubbard S.S."/>
            <person name="Banfield J.F."/>
        </authorList>
    </citation>
    <scope>NUCLEOTIDE SEQUENCE [LARGE SCALE GENOMIC DNA]</scope>
</reference>
<dbReference type="InterPro" id="IPR036388">
    <property type="entry name" value="WH-like_DNA-bd_sf"/>
</dbReference>
<evidence type="ECO:0008006" key="3">
    <source>
        <dbReference type="Google" id="ProtNLM"/>
    </source>
</evidence>
<comment type="caution">
    <text evidence="1">The sequence shown here is derived from an EMBL/GenBank/DDBJ whole genome shotgun (WGS) entry which is preliminary data.</text>
</comment>
<dbReference type="AlphaFoldDB" id="A0A1F6VGJ2"/>
<name>A0A1F6VGJ2_9BACT</name>
<evidence type="ECO:0000313" key="1">
    <source>
        <dbReference type="EMBL" id="OGI68689.1"/>
    </source>
</evidence>
<dbReference type="EMBL" id="MFTS01000001">
    <property type="protein sequence ID" value="OGI68689.1"/>
    <property type="molecule type" value="Genomic_DNA"/>
</dbReference>
<dbReference type="Proteomes" id="UP000178235">
    <property type="component" value="Unassembled WGS sequence"/>
</dbReference>
<accession>A0A1F6VGJ2</accession>
<evidence type="ECO:0000313" key="2">
    <source>
        <dbReference type="Proteomes" id="UP000178235"/>
    </source>
</evidence>